<evidence type="ECO:0000256" key="5">
    <source>
        <dbReference type="ARBA" id="ARBA00022741"/>
    </source>
</evidence>
<dbReference type="InterPro" id="IPR001789">
    <property type="entry name" value="Sig_transdc_resp-reg_receiver"/>
</dbReference>
<dbReference type="Pfam" id="PF00512">
    <property type="entry name" value="HisKA"/>
    <property type="match status" value="1"/>
</dbReference>
<keyword evidence="9" id="KW-0472">Membrane</keyword>
<dbReference type="PROSITE" id="PS50109">
    <property type="entry name" value="HIS_KIN"/>
    <property type="match status" value="1"/>
</dbReference>
<dbReference type="InterPro" id="IPR003594">
    <property type="entry name" value="HATPase_dom"/>
</dbReference>
<dbReference type="InterPro" id="IPR005467">
    <property type="entry name" value="His_kinase_dom"/>
</dbReference>
<dbReference type="CDD" id="cd17546">
    <property type="entry name" value="REC_hyHK_CKI1_RcsC-like"/>
    <property type="match status" value="1"/>
</dbReference>
<dbReference type="CDD" id="cd16922">
    <property type="entry name" value="HATPase_EvgS-ArcB-TorS-like"/>
    <property type="match status" value="1"/>
</dbReference>
<feature type="domain" description="HPt" evidence="14">
    <location>
        <begin position="941"/>
        <end position="1035"/>
    </location>
</feature>
<dbReference type="PROSITE" id="PS50894">
    <property type="entry name" value="HPT"/>
    <property type="match status" value="1"/>
</dbReference>
<dbReference type="CDD" id="cd00130">
    <property type="entry name" value="PAS"/>
    <property type="match status" value="1"/>
</dbReference>
<reference evidence="15" key="1">
    <citation type="submission" date="2016-10" db="EMBL/GenBank/DDBJ databases">
        <authorList>
            <person name="de Groot N.N."/>
        </authorList>
    </citation>
    <scope>NUCLEOTIDE SEQUENCE</scope>
</reference>
<accession>A0A1W1BVF9</accession>
<sequence length="1035" mass="116721">MKQFNYIYKLKESFLSYLYDNNISESEDKILIQLFSSKGRETTQRAVEDICIALPNATLIGCSSAGEIIDSHSVEEEIVLSISIFEKTTIKSLYRDMQDSYLLGVEIAKELIEDKTKCIISFVDGLQHISEKYIKGVGDNNLNGTIISGGLAADLLQFQESFIIYNNKIYSNGAVAIALSGEELEVYNDYNLGRKAVGPTFTITKVKENRVYEINNKPTIEFYTEMLGEDIVRNMPASAIEFALLKEENGIHFARMLLKRFDDGSATYTGTFHEGDSVRFSFGDLACVAKHNSIKGKEPKEWNFQAAFLYACVSKKEFLSFELEKAFPAVTKGPSVGFFSYGEFYSAKDAMLLNMASSLLLLHEKGTENRVGAEKKEISSVKKTKSTGSAILHLIDYVSANFQSQQKEFEDTKFKLDSILAAINSVIVISRTNPDGIITYANEGFEKISGYSKEELIGRSHNIVRDPKVKRKVFKKMWETIKQGKVWYGILSNRAKDGSIYYVKTHIFPIFDRDNGRIVEYLAVREDVTKLEHTMKKIKEEKVAQAMFLANMAHEIRTPMNGIFGFTQLLEKSDLSKEQKKYVHIISNSTKTLLGLINDILDSSKIANNKLELEKITIDLHEELLMVHELLQSLAQEKQLKYKIKLDAKMSHSVKSDPTRLKQIITNLLSNAIKFTPKGGKVTLKTKVLFDGEDFQTIRFQVKDSGIGIAKEKQKSIFKPFTQAESGTTRKFGGTGLGLTISANLVKAFGGNLRVKSTLHKGTTFFFDVKFKKSDVSEERRDSLNDAENNFAIDNSLNVLIAEDYDINRMLIEAIFKNYPNISYEFATDGEEAIEKANNGSFDIIFMDINMPKCNGIEATKEIRKTVKNTPIIALTANAEEMEKKEIFEAGMNDYIAKPIEIEELQRVLEIYAPKKEPVASEEIVDFETLLKTIEANLGVDKETILPLFNAFVLNLEDSIKKLEDALKREEREEIINITHRLRGTAASFALEKVASILKEIEQEAKSGAIRAYAERIEALNTILHQLQKALANEL</sequence>
<keyword evidence="5" id="KW-0547">Nucleotide-binding</keyword>
<evidence type="ECO:0000259" key="11">
    <source>
        <dbReference type="PROSITE" id="PS50110"/>
    </source>
</evidence>
<organism evidence="15">
    <name type="scientific">hydrothermal vent metagenome</name>
    <dbReference type="NCBI Taxonomy" id="652676"/>
    <lineage>
        <taxon>unclassified sequences</taxon>
        <taxon>metagenomes</taxon>
        <taxon>ecological metagenomes</taxon>
    </lineage>
</organism>
<dbReference type="GO" id="GO:0005524">
    <property type="term" value="F:ATP binding"/>
    <property type="evidence" value="ECO:0007669"/>
    <property type="project" value="UniProtKB-KW"/>
</dbReference>
<evidence type="ECO:0000256" key="9">
    <source>
        <dbReference type="ARBA" id="ARBA00023136"/>
    </source>
</evidence>
<dbReference type="InterPro" id="IPR035965">
    <property type="entry name" value="PAS-like_dom_sf"/>
</dbReference>
<dbReference type="InterPro" id="IPR000014">
    <property type="entry name" value="PAS"/>
</dbReference>
<proteinExistence type="predicted"/>
<evidence type="ECO:0000256" key="3">
    <source>
        <dbReference type="ARBA" id="ARBA00022553"/>
    </source>
</evidence>
<keyword evidence="7" id="KW-1133">Transmembrane helix</keyword>
<dbReference type="Gene3D" id="1.10.287.130">
    <property type="match status" value="1"/>
</dbReference>
<keyword evidence="3" id="KW-0597">Phosphoprotein</keyword>
<dbReference type="Pfam" id="PF02518">
    <property type="entry name" value="HATPase_c"/>
    <property type="match status" value="1"/>
</dbReference>
<dbReference type="SUPFAM" id="SSF52172">
    <property type="entry name" value="CheY-like"/>
    <property type="match status" value="1"/>
</dbReference>
<dbReference type="SUPFAM" id="SSF47226">
    <property type="entry name" value="Histidine-containing phosphotransfer domain, HPT domain"/>
    <property type="match status" value="1"/>
</dbReference>
<dbReference type="CDD" id="cd00082">
    <property type="entry name" value="HisKA"/>
    <property type="match status" value="1"/>
</dbReference>
<name>A0A1W1BVF9_9ZZZZ</name>
<comment type="subcellular location">
    <subcellularLocation>
        <location evidence="1">Cell membrane</location>
        <topology evidence="1">Multi-pass membrane protein</topology>
    </subcellularLocation>
</comment>
<keyword evidence="15" id="KW-0418">Kinase</keyword>
<feature type="domain" description="PAC" evidence="13">
    <location>
        <begin position="484"/>
        <end position="540"/>
    </location>
</feature>
<dbReference type="Gene3D" id="3.30.450.20">
    <property type="entry name" value="PAS domain"/>
    <property type="match status" value="1"/>
</dbReference>
<dbReference type="InterPro" id="IPR036890">
    <property type="entry name" value="HATPase_C_sf"/>
</dbReference>
<evidence type="ECO:0000256" key="7">
    <source>
        <dbReference type="ARBA" id="ARBA00022989"/>
    </source>
</evidence>
<dbReference type="PANTHER" id="PTHR45339:SF1">
    <property type="entry name" value="HYBRID SIGNAL TRANSDUCTION HISTIDINE KINASE J"/>
    <property type="match status" value="1"/>
</dbReference>
<dbReference type="NCBIfam" id="TIGR00229">
    <property type="entry name" value="sensory_box"/>
    <property type="match status" value="1"/>
</dbReference>
<dbReference type="Gene3D" id="1.20.120.160">
    <property type="entry name" value="HPT domain"/>
    <property type="match status" value="1"/>
</dbReference>
<evidence type="ECO:0000259" key="12">
    <source>
        <dbReference type="PROSITE" id="PS50112"/>
    </source>
</evidence>
<dbReference type="SMART" id="SM00387">
    <property type="entry name" value="HATPase_c"/>
    <property type="match status" value="1"/>
</dbReference>
<keyword evidence="2" id="KW-1003">Cell membrane</keyword>
<evidence type="ECO:0000259" key="14">
    <source>
        <dbReference type="PROSITE" id="PS50894"/>
    </source>
</evidence>
<feature type="domain" description="Response regulatory" evidence="11">
    <location>
        <begin position="798"/>
        <end position="913"/>
    </location>
</feature>
<dbReference type="SMART" id="SM00388">
    <property type="entry name" value="HisKA"/>
    <property type="match status" value="1"/>
</dbReference>
<dbReference type="PROSITE" id="PS50113">
    <property type="entry name" value="PAC"/>
    <property type="match status" value="1"/>
</dbReference>
<dbReference type="InterPro" id="IPR013702">
    <property type="entry name" value="FIST_domain_N"/>
</dbReference>
<dbReference type="PANTHER" id="PTHR45339">
    <property type="entry name" value="HYBRID SIGNAL TRANSDUCTION HISTIDINE KINASE J"/>
    <property type="match status" value="1"/>
</dbReference>
<dbReference type="SMART" id="SM00897">
    <property type="entry name" value="FIST"/>
    <property type="match status" value="1"/>
</dbReference>
<evidence type="ECO:0000256" key="6">
    <source>
        <dbReference type="ARBA" id="ARBA00022840"/>
    </source>
</evidence>
<dbReference type="Pfam" id="PF10442">
    <property type="entry name" value="FIST_C"/>
    <property type="match status" value="1"/>
</dbReference>
<gene>
    <name evidence="15" type="ORF">MNB_SM-5-1549</name>
</gene>
<dbReference type="InterPro" id="IPR019494">
    <property type="entry name" value="FIST_C"/>
</dbReference>
<dbReference type="Gene3D" id="3.40.50.2300">
    <property type="match status" value="1"/>
</dbReference>
<dbReference type="SUPFAM" id="SSF47384">
    <property type="entry name" value="Homodimeric domain of signal transducing histidine kinase"/>
    <property type="match status" value="1"/>
</dbReference>
<dbReference type="InterPro" id="IPR003661">
    <property type="entry name" value="HisK_dim/P_dom"/>
</dbReference>
<dbReference type="Gene3D" id="3.30.565.10">
    <property type="entry name" value="Histidine kinase-like ATPase, C-terminal domain"/>
    <property type="match status" value="1"/>
</dbReference>
<dbReference type="InterPro" id="IPR004358">
    <property type="entry name" value="Sig_transdc_His_kin-like_C"/>
</dbReference>
<dbReference type="InterPro" id="IPR036641">
    <property type="entry name" value="HPT_dom_sf"/>
</dbReference>
<dbReference type="PROSITE" id="PS50112">
    <property type="entry name" value="PAS"/>
    <property type="match status" value="1"/>
</dbReference>
<dbReference type="SMART" id="SM01204">
    <property type="entry name" value="FIST_C"/>
    <property type="match status" value="1"/>
</dbReference>
<evidence type="ECO:0000256" key="1">
    <source>
        <dbReference type="ARBA" id="ARBA00004651"/>
    </source>
</evidence>
<dbReference type="Pfam" id="PF00072">
    <property type="entry name" value="Response_reg"/>
    <property type="match status" value="1"/>
</dbReference>
<dbReference type="InterPro" id="IPR000700">
    <property type="entry name" value="PAS-assoc_C"/>
</dbReference>
<dbReference type="Pfam" id="PF01627">
    <property type="entry name" value="Hpt"/>
    <property type="match status" value="1"/>
</dbReference>
<dbReference type="FunFam" id="3.30.565.10:FF:000010">
    <property type="entry name" value="Sensor histidine kinase RcsC"/>
    <property type="match status" value="1"/>
</dbReference>
<dbReference type="Pfam" id="PF08495">
    <property type="entry name" value="FIST"/>
    <property type="match status" value="1"/>
</dbReference>
<dbReference type="PROSITE" id="PS50110">
    <property type="entry name" value="RESPONSE_REGULATORY"/>
    <property type="match status" value="1"/>
</dbReference>
<keyword evidence="8" id="KW-0902">Two-component regulatory system</keyword>
<evidence type="ECO:0000256" key="2">
    <source>
        <dbReference type="ARBA" id="ARBA00022475"/>
    </source>
</evidence>
<dbReference type="GO" id="GO:0005886">
    <property type="term" value="C:plasma membrane"/>
    <property type="evidence" value="ECO:0007669"/>
    <property type="project" value="UniProtKB-SubCell"/>
</dbReference>
<dbReference type="SUPFAM" id="SSF55785">
    <property type="entry name" value="PYP-like sensor domain (PAS domain)"/>
    <property type="match status" value="1"/>
</dbReference>
<keyword evidence="15" id="KW-0808">Transferase</keyword>
<dbReference type="PRINTS" id="PR00344">
    <property type="entry name" value="BCTRLSENSOR"/>
</dbReference>
<dbReference type="AlphaFoldDB" id="A0A1W1BVF9"/>
<dbReference type="SUPFAM" id="SSF55874">
    <property type="entry name" value="ATPase domain of HSP90 chaperone/DNA topoisomerase II/histidine kinase"/>
    <property type="match status" value="1"/>
</dbReference>
<evidence type="ECO:0000259" key="13">
    <source>
        <dbReference type="PROSITE" id="PS50113"/>
    </source>
</evidence>
<evidence type="ECO:0000313" key="15">
    <source>
        <dbReference type="EMBL" id="SFV57474.1"/>
    </source>
</evidence>
<evidence type="ECO:0000256" key="8">
    <source>
        <dbReference type="ARBA" id="ARBA00023012"/>
    </source>
</evidence>
<dbReference type="GO" id="GO:0000155">
    <property type="term" value="F:phosphorelay sensor kinase activity"/>
    <property type="evidence" value="ECO:0007669"/>
    <property type="project" value="InterPro"/>
</dbReference>
<feature type="domain" description="PAS" evidence="12">
    <location>
        <begin position="433"/>
        <end position="484"/>
    </location>
</feature>
<dbReference type="EMBL" id="FPHH01000045">
    <property type="protein sequence ID" value="SFV57474.1"/>
    <property type="molecule type" value="Genomic_DNA"/>
</dbReference>
<evidence type="ECO:0000259" key="10">
    <source>
        <dbReference type="PROSITE" id="PS50109"/>
    </source>
</evidence>
<evidence type="ECO:0000256" key="4">
    <source>
        <dbReference type="ARBA" id="ARBA00022692"/>
    </source>
</evidence>
<keyword evidence="6" id="KW-0067">ATP-binding</keyword>
<feature type="domain" description="Histidine kinase" evidence="10">
    <location>
        <begin position="551"/>
        <end position="773"/>
    </location>
</feature>
<dbReference type="SMART" id="SM00086">
    <property type="entry name" value="PAC"/>
    <property type="match status" value="1"/>
</dbReference>
<keyword evidence="4" id="KW-0812">Transmembrane</keyword>
<dbReference type="InterPro" id="IPR011006">
    <property type="entry name" value="CheY-like_superfamily"/>
</dbReference>
<dbReference type="InterPro" id="IPR036097">
    <property type="entry name" value="HisK_dim/P_sf"/>
</dbReference>
<protein>
    <submittedName>
        <fullName evidence="15">Sensor histidine kinase/response regulator</fullName>
    </submittedName>
</protein>
<dbReference type="InterPro" id="IPR001610">
    <property type="entry name" value="PAC"/>
</dbReference>
<dbReference type="Pfam" id="PF13426">
    <property type="entry name" value="PAS_9"/>
    <property type="match status" value="1"/>
</dbReference>
<dbReference type="SMART" id="SM00448">
    <property type="entry name" value="REC"/>
    <property type="match status" value="1"/>
</dbReference>
<dbReference type="InterPro" id="IPR008207">
    <property type="entry name" value="Sig_transdc_His_kin_Hpt_dom"/>
</dbReference>